<name>A0A5B7CVL7_PORTR</name>
<comment type="caution">
    <text evidence="1">The sequence shown here is derived from an EMBL/GenBank/DDBJ whole genome shotgun (WGS) entry which is preliminary data.</text>
</comment>
<accession>A0A5B7CVL7</accession>
<keyword evidence="2" id="KW-1185">Reference proteome</keyword>
<organism evidence="1 2">
    <name type="scientific">Portunus trituberculatus</name>
    <name type="common">Swimming crab</name>
    <name type="synonym">Neptunus trituberculatus</name>
    <dbReference type="NCBI Taxonomy" id="210409"/>
    <lineage>
        <taxon>Eukaryota</taxon>
        <taxon>Metazoa</taxon>
        <taxon>Ecdysozoa</taxon>
        <taxon>Arthropoda</taxon>
        <taxon>Crustacea</taxon>
        <taxon>Multicrustacea</taxon>
        <taxon>Malacostraca</taxon>
        <taxon>Eumalacostraca</taxon>
        <taxon>Eucarida</taxon>
        <taxon>Decapoda</taxon>
        <taxon>Pleocyemata</taxon>
        <taxon>Brachyura</taxon>
        <taxon>Eubrachyura</taxon>
        <taxon>Portunoidea</taxon>
        <taxon>Portunidae</taxon>
        <taxon>Portuninae</taxon>
        <taxon>Portunus</taxon>
    </lineage>
</organism>
<dbReference type="Proteomes" id="UP000324222">
    <property type="component" value="Unassembled WGS sequence"/>
</dbReference>
<evidence type="ECO:0000313" key="1">
    <source>
        <dbReference type="EMBL" id="MPC13165.1"/>
    </source>
</evidence>
<protein>
    <submittedName>
        <fullName evidence="1">Uncharacterized protein</fullName>
    </submittedName>
</protein>
<reference evidence="1 2" key="1">
    <citation type="submission" date="2019-05" db="EMBL/GenBank/DDBJ databases">
        <title>Another draft genome of Portunus trituberculatus and its Hox gene families provides insights of decapod evolution.</title>
        <authorList>
            <person name="Jeong J.-H."/>
            <person name="Song I."/>
            <person name="Kim S."/>
            <person name="Choi T."/>
            <person name="Kim D."/>
            <person name="Ryu S."/>
            <person name="Kim W."/>
        </authorList>
    </citation>
    <scope>NUCLEOTIDE SEQUENCE [LARGE SCALE GENOMIC DNA]</scope>
    <source>
        <tissue evidence="1">Muscle</tissue>
    </source>
</reference>
<dbReference type="AlphaFoldDB" id="A0A5B7CVL7"/>
<sequence length="232" mass="25521">MVFGKEELPCVAERPTVDVCVCVSCLHWPHHRHKKTLICSRTKVGHSGHERNAATGLNLQAGHPWGPRDKHLTIRPGQSPWLGWVLVRPDCLSCHYTYAHSYLLPPGLGLDGPASALPFPSQRAAALSLSAASYVQCSAFLHTAVPLTLSLSPSRPWPALLLQPASLGIGDGAPQLKDEVISEPKCFQVRIIHRLGKLHRVLLLLTQLPDLGRCKEEKRDDATMLRGKCHPF</sequence>
<dbReference type="EMBL" id="VSRR010000262">
    <property type="protein sequence ID" value="MPC13165.1"/>
    <property type="molecule type" value="Genomic_DNA"/>
</dbReference>
<gene>
    <name evidence="1" type="ORF">E2C01_005886</name>
</gene>
<evidence type="ECO:0000313" key="2">
    <source>
        <dbReference type="Proteomes" id="UP000324222"/>
    </source>
</evidence>
<proteinExistence type="predicted"/>